<dbReference type="Proteomes" id="UP000270296">
    <property type="component" value="Unassembled WGS sequence"/>
</dbReference>
<dbReference type="GO" id="GO:0010165">
    <property type="term" value="P:response to X-ray"/>
    <property type="evidence" value="ECO:0007669"/>
    <property type="project" value="TreeGrafter"/>
</dbReference>
<dbReference type="Gene3D" id="1.20.5.370">
    <property type="match status" value="1"/>
</dbReference>
<evidence type="ECO:0000313" key="3">
    <source>
        <dbReference type="Proteomes" id="UP000270296"/>
    </source>
</evidence>
<reference evidence="2 3" key="2">
    <citation type="submission" date="2018-11" db="EMBL/GenBank/DDBJ databases">
        <authorList>
            <consortium name="Pathogen Informatics"/>
        </authorList>
    </citation>
    <scope>NUCLEOTIDE SEQUENCE [LARGE SCALE GENOMIC DNA]</scope>
</reference>
<keyword evidence="3" id="KW-1185">Reference proteome</keyword>
<dbReference type="GO" id="GO:0006303">
    <property type="term" value="P:double-strand break repair via nonhomologous end joining"/>
    <property type="evidence" value="ECO:0007669"/>
    <property type="project" value="TreeGrafter"/>
</dbReference>
<sequence>MFYTVGKVEMEKVPSADFPGALRNLLSECASVIQNLEDDSRTSKNECFRFQTERDEAVQLYRDLVEEKAALEDSLISRFACVLNAKKEKLVELQQRRMYYTLPKLKYRKNNRFFV</sequence>
<dbReference type="PANTHER" id="PTHR28559">
    <property type="entry name" value="DNA REPAIR PROTEIN XRCC4"/>
    <property type="match status" value="1"/>
</dbReference>
<dbReference type="WBParaSite" id="SBAD_0001024501-mRNA-1">
    <property type="protein sequence ID" value="SBAD_0001024501-mRNA-1"/>
    <property type="gene ID" value="SBAD_0001024501"/>
</dbReference>
<dbReference type="SUPFAM" id="SSF58022">
    <property type="entry name" value="XRCC4, C-terminal oligomerization domain"/>
    <property type="match status" value="1"/>
</dbReference>
<proteinExistence type="predicted"/>
<dbReference type="GO" id="GO:0032807">
    <property type="term" value="C:DNA ligase IV complex"/>
    <property type="evidence" value="ECO:0007669"/>
    <property type="project" value="TreeGrafter"/>
</dbReference>
<dbReference type="InterPro" id="IPR053962">
    <property type="entry name" value="XRCC4_CC"/>
</dbReference>
<organism evidence="4">
    <name type="scientific">Soboliphyme baturini</name>
    <dbReference type="NCBI Taxonomy" id="241478"/>
    <lineage>
        <taxon>Eukaryota</taxon>
        <taxon>Metazoa</taxon>
        <taxon>Ecdysozoa</taxon>
        <taxon>Nematoda</taxon>
        <taxon>Enoplea</taxon>
        <taxon>Dorylaimia</taxon>
        <taxon>Dioctophymatida</taxon>
        <taxon>Dioctophymatoidea</taxon>
        <taxon>Soboliphymatidae</taxon>
        <taxon>Soboliphyme</taxon>
    </lineage>
</organism>
<dbReference type="AlphaFoldDB" id="A0A183J1Z6"/>
<dbReference type="InterPro" id="IPR010585">
    <property type="entry name" value="DNA_repair_prot_XRCC4"/>
</dbReference>
<gene>
    <name evidence="2" type="ORF">SBAD_LOCUS9894</name>
</gene>
<evidence type="ECO:0000313" key="4">
    <source>
        <dbReference type="WBParaSite" id="SBAD_0001024501-mRNA-1"/>
    </source>
</evidence>
<dbReference type="InterPro" id="IPR014751">
    <property type="entry name" value="XRCC4-like_C"/>
</dbReference>
<evidence type="ECO:0000259" key="1">
    <source>
        <dbReference type="Pfam" id="PF21924"/>
    </source>
</evidence>
<protein>
    <submittedName>
        <fullName evidence="4">Coiled-coil domain-containing protein 58</fullName>
    </submittedName>
</protein>
<dbReference type="Pfam" id="PF21924">
    <property type="entry name" value="XRCC4_CC"/>
    <property type="match status" value="1"/>
</dbReference>
<name>A0A183J1Z6_9BILA</name>
<dbReference type="GO" id="GO:0006310">
    <property type="term" value="P:DNA recombination"/>
    <property type="evidence" value="ECO:0007669"/>
    <property type="project" value="InterPro"/>
</dbReference>
<reference evidence="4" key="1">
    <citation type="submission" date="2016-06" db="UniProtKB">
        <authorList>
            <consortium name="WormBaseParasite"/>
        </authorList>
    </citation>
    <scope>IDENTIFICATION</scope>
</reference>
<evidence type="ECO:0000313" key="2">
    <source>
        <dbReference type="EMBL" id="VDP26988.1"/>
    </source>
</evidence>
<feature type="domain" description="XRCC4 coiled-coil" evidence="1">
    <location>
        <begin position="21"/>
        <end position="92"/>
    </location>
</feature>
<dbReference type="OrthoDB" id="8064436at2759"/>
<dbReference type="GO" id="GO:0003677">
    <property type="term" value="F:DNA binding"/>
    <property type="evidence" value="ECO:0007669"/>
    <property type="project" value="InterPro"/>
</dbReference>
<dbReference type="EMBL" id="UZAM01013315">
    <property type="protein sequence ID" value="VDP26988.1"/>
    <property type="molecule type" value="Genomic_DNA"/>
</dbReference>
<dbReference type="PANTHER" id="PTHR28559:SF1">
    <property type="entry name" value="DNA REPAIR PROTEIN XRCC4"/>
    <property type="match status" value="1"/>
</dbReference>
<accession>A0A183J1Z6</accession>
<dbReference type="GO" id="GO:0005958">
    <property type="term" value="C:DNA-dependent protein kinase-DNA ligase 4 complex"/>
    <property type="evidence" value="ECO:0007669"/>
    <property type="project" value="TreeGrafter"/>
</dbReference>